<name>A0ABU2FGA4_9EURY</name>
<feature type="domain" description="Rad50/SbcC-type AAA" evidence="2">
    <location>
        <begin position="15"/>
        <end position="234"/>
    </location>
</feature>
<dbReference type="InterPro" id="IPR038729">
    <property type="entry name" value="Rad50/SbcC_AAA"/>
</dbReference>
<dbReference type="PANTHER" id="PTHR23159:SF31">
    <property type="entry name" value="CENTROSOME-ASSOCIATED PROTEIN CEP250 ISOFORM X1"/>
    <property type="match status" value="1"/>
</dbReference>
<evidence type="ECO:0000313" key="3">
    <source>
        <dbReference type="EMBL" id="MDS0261278.1"/>
    </source>
</evidence>
<dbReference type="PANTHER" id="PTHR23159">
    <property type="entry name" value="CENTROSOMAL PROTEIN 2"/>
    <property type="match status" value="1"/>
</dbReference>
<dbReference type="InterPro" id="IPR027417">
    <property type="entry name" value="P-loop_NTPase"/>
</dbReference>
<dbReference type="RefSeq" id="WP_310921093.1">
    <property type="nucleotide sequence ID" value="NZ_JAMQON010000006.1"/>
</dbReference>
<dbReference type="EMBL" id="JAMQON010000006">
    <property type="protein sequence ID" value="MDS0261278.1"/>
    <property type="molecule type" value="Genomic_DNA"/>
</dbReference>
<protein>
    <submittedName>
        <fullName evidence="3">Chromosome segregation protein SMC</fullName>
    </submittedName>
</protein>
<gene>
    <name evidence="3" type="ORF">NDI56_17910</name>
</gene>
<reference evidence="3 4" key="1">
    <citation type="submission" date="2022-06" db="EMBL/GenBank/DDBJ databases">
        <title>Haloarcula sp. a new haloarchaeum isolate from saline soil.</title>
        <authorList>
            <person name="Strakova D."/>
            <person name="Galisteo C."/>
            <person name="Sanchez-Porro C."/>
            <person name="Ventosa A."/>
        </authorList>
    </citation>
    <scope>NUCLEOTIDE SEQUENCE [LARGE SCALE GENOMIC DNA]</scope>
    <source>
        <strain evidence="3 4">S1CR25-12</strain>
    </source>
</reference>
<organism evidence="3 4">
    <name type="scientific">Haloarcula saliterrae</name>
    <dbReference type="NCBI Taxonomy" id="2950534"/>
    <lineage>
        <taxon>Archaea</taxon>
        <taxon>Methanobacteriati</taxon>
        <taxon>Methanobacteriota</taxon>
        <taxon>Stenosarchaea group</taxon>
        <taxon>Halobacteria</taxon>
        <taxon>Halobacteriales</taxon>
        <taxon>Haloarculaceae</taxon>
        <taxon>Haloarcula</taxon>
    </lineage>
</organism>
<dbReference type="Gene3D" id="3.40.50.300">
    <property type="entry name" value="P-loop containing nucleotide triphosphate hydrolases"/>
    <property type="match status" value="1"/>
</dbReference>
<dbReference type="NCBIfam" id="NF045487">
    <property type="entry name" value="ASRP"/>
    <property type="match status" value="1"/>
</dbReference>
<dbReference type="Gene3D" id="1.10.287.510">
    <property type="entry name" value="Helix hairpin bin"/>
    <property type="match status" value="1"/>
</dbReference>
<dbReference type="Proteomes" id="UP001259659">
    <property type="component" value="Unassembled WGS sequence"/>
</dbReference>
<dbReference type="SUPFAM" id="SSF52540">
    <property type="entry name" value="P-loop containing nucleoside triphosphate hydrolases"/>
    <property type="match status" value="1"/>
</dbReference>
<accession>A0ABU2FGA4</accession>
<evidence type="ECO:0000256" key="1">
    <source>
        <dbReference type="SAM" id="Coils"/>
    </source>
</evidence>
<evidence type="ECO:0000259" key="2">
    <source>
        <dbReference type="Pfam" id="PF13476"/>
    </source>
</evidence>
<proteinExistence type="predicted"/>
<dbReference type="Pfam" id="PF13476">
    <property type="entry name" value="AAA_23"/>
    <property type="match status" value="1"/>
</dbReference>
<sequence length="662" mass="74060">MDSATALDEDATFTVEDIGGIASATVELEPGVTVLAGRNATNRTSFLQAIMAAHGSEWTSVKADAARGSVTLSMGEATYSRTVTRTEDGVVGSGSAVLADPALANLFAFLLEDNEARQAVVRGDDLRDIIMRPVDITEIRDEIRDAEERKDAIDDQLDHVASLKQRLPELEGRRERKRAAIEETREELATVEARIDQRDLNVDLTRANTDALETRLDELRATREELRRVREDIASEQESLSALRDERGRLAAERAGLPDAPSDRLDDIESRIGDRRERKRELSTYASRLQTVIGFNEDLLDGEHAQITDAIGARPETVGDITDQLYRGSKTTCWTCGSKVKLDRIESTLDRMREHRTETLAAVDDIETELAELTEERDRITETVDRRAELEATIEEVDAEIERRQSTLADRRERRDNLSARVGELEDKVSELRSAEVDEVLDLHSEANGLEFELDELESALDELDEEIADIESEIRRDEALVDRREAVVEELIDLRTRIDTLEAEATRQFNERMSDLLSLLEYENVERIWLERMDGPADSVATVDTDSVIEGSTFELHIVRSSEGGTVYEDSVDHLSESEREVTGLVFALAGYLVHDVHETVPFMLLDSLEAIDADRIAALVEYFASYAPYLVVALLPEDARALPDAYDRVTGIGQGESQSQ</sequence>
<keyword evidence="1" id="KW-0175">Coiled coil</keyword>
<feature type="coiled-coil region" evidence="1">
    <location>
        <begin position="136"/>
        <end position="253"/>
    </location>
</feature>
<comment type="caution">
    <text evidence="3">The sequence shown here is derived from an EMBL/GenBank/DDBJ whole genome shotgun (WGS) entry which is preliminary data.</text>
</comment>
<feature type="coiled-coil region" evidence="1">
    <location>
        <begin position="356"/>
        <end position="512"/>
    </location>
</feature>
<evidence type="ECO:0000313" key="4">
    <source>
        <dbReference type="Proteomes" id="UP001259659"/>
    </source>
</evidence>
<keyword evidence="4" id="KW-1185">Reference proteome</keyword>